<protein>
    <submittedName>
        <fullName evidence="1">DUF434 domain-containing protein</fullName>
    </submittedName>
</protein>
<organism evidence="1 2">
    <name type="scientific">Candidatus Aramenus sulfurataquae</name>
    <dbReference type="NCBI Taxonomy" id="1326980"/>
    <lineage>
        <taxon>Archaea</taxon>
        <taxon>Thermoproteota</taxon>
        <taxon>Thermoprotei</taxon>
        <taxon>Sulfolobales</taxon>
        <taxon>Sulfolobaceae</taxon>
        <taxon>Candidatus Aramenus</taxon>
    </lineage>
</organism>
<accession>A0ACC6TM17</accession>
<dbReference type="EMBL" id="JZWS03000001">
    <property type="protein sequence ID" value="MEW9490920.1"/>
    <property type="molecule type" value="Genomic_DNA"/>
</dbReference>
<proteinExistence type="predicted"/>
<sequence length="208" mass="24078">MTLLSRELREALKDYKYLLNRGYSREVALNVISSRYFLDELQRLLLYRCVHSEEEISQVRKKMTQEKEVVIDGFNVAITLLNVLDNDMAFLCDDGLIRDLGLGKKKGDSRVLDMLILFSEYCEWKRIRFEILLDSQVSRSGEMANELRRRGIRALTTTKTDKEVILRNKAVVSNDFVVAMKSKMIANLLFDFLKDSNIPLVEISSLLS</sequence>
<comment type="caution">
    <text evidence="1">The sequence shown here is derived from an EMBL/GenBank/DDBJ whole genome shotgun (WGS) entry which is preliminary data.</text>
</comment>
<evidence type="ECO:0000313" key="1">
    <source>
        <dbReference type="EMBL" id="MEW9490920.1"/>
    </source>
</evidence>
<name>A0ACC6TM17_9CREN</name>
<reference evidence="1" key="1">
    <citation type="submission" date="2024-07" db="EMBL/GenBank/DDBJ databases">
        <title>Metagenome and Metagenome-Assembled Genomes of Archaea from a hot spring from the geothermal field of Los Azufres, Mexico.</title>
        <authorList>
            <person name="Marin-Paredes R."/>
            <person name="Martinez-Romero E."/>
            <person name="Servin-Garciduenas L.E."/>
        </authorList>
    </citation>
    <scope>NUCLEOTIDE SEQUENCE</scope>
    <source>
        <strain evidence="1">AZ1-454</strain>
    </source>
</reference>
<evidence type="ECO:0000313" key="2">
    <source>
        <dbReference type="Proteomes" id="UP000053480"/>
    </source>
</evidence>
<gene>
    <name evidence="1" type="ORF">TQ35_0001770</name>
</gene>
<dbReference type="Proteomes" id="UP000053480">
    <property type="component" value="Unassembled WGS sequence"/>
</dbReference>